<sequence>MEPDKQGRSAVAKIFKVRKRREMLLAQVCFVCGVLLAAWGMSSLLTQTGHGMIVKGDLQTKDRWGRRLMALMGDNGTEEKNCTKPGWLTYQQYYSTVALLYIG</sequence>
<dbReference type="Proteomes" id="UP000034805">
    <property type="component" value="Unassembled WGS sequence"/>
</dbReference>
<gene>
    <name evidence="2" type="ORF">Z043_117642</name>
</gene>
<proteinExistence type="predicted"/>
<dbReference type="EMBL" id="JARO02007348">
    <property type="protein sequence ID" value="KPP64055.1"/>
    <property type="molecule type" value="Genomic_DNA"/>
</dbReference>
<protein>
    <submittedName>
        <fullName evidence="2">Uncharacterized protein</fullName>
    </submittedName>
</protein>
<keyword evidence="1" id="KW-0472">Membrane</keyword>
<dbReference type="AlphaFoldDB" id="A0A0P7U8S8"/>
<comment type="caution">
    <text evidence="2">The sequence shown here is derived from an EMBL/GenBank/DDBJ whole genome shotgun (WGS) entry which is preliminary data.</text>
</comment>
<reference evidence="2 3" key="1">
    <citation type="submission" date="2015-08" db="EMBL/GenBank/DDBJ databases">
        <title>The genome of the Asian arowana (Scleropages formosus).</title>
        <authorList>
            <person name="Tan M.H."/>
            <person name="Gan H.M."/>
            <person name="Croft L.J."/>
            <person name="Austin C.M."/>
        </authorList>
    </citation>
    <scope>NUCLEOTIDE SEQUENCE [LARGE SCALE GENOMIC DNA]</scope>
    <source>
        <strain evidence="2">Aro1</strain>
    </source>
</reference>
<feature type="transmembrane region" description="Helical" evidence="1">
    <location>
        <begin position="23"/>
        <end position="45"/>
    </location>
</feature>
<keyword evidence="1" id="KW-0812">Transmembrane</keyword>
<organism evidence="2 3">
    <name type="scientific">Scleropages formosus</name>
    <name type="common">Asian bonytongue</name>
    <name type="synonym">Osteoglossum formosum</name>
    <dbReference type="NCBI Taxonomy" id="113540"/>
    <lineage>
        <taxon>Eukaryota</taxon>
        <taxon>Metazoa</taxon>
        <taxon>Chordata</taxon>
        <taxon>Craniata</taxon>
        <taxon>Vertebrata</taxon>
        <taxon>Euteleostomi</taxon>
        <taxon>Actinopterygii</taxon>
        <taxon>Neopterygii</taxon>
        <taxon>Teleostei</taxon>
        <taxon>Osteoglossocephala</taxon>
        <taxon>Osteoglossomorpha</taxon>
        <taxon>Osteoglossiformes</taxon>
        <taxon>Osteoglossidae</taxon>
        <taxon>Scleropages</taxon>
    </lineage>
</organism>
<evidence type="ECO:0000256" key="1">
    <source>
        <dbReference type="SAM" id="Phobius"/>
    </source>
</evidence>
<evidence type="ECO:0000313" key="2">
    <source>
        <dbReference type="EMBL" id="KPP64055.1"/>
    </source>
</evidence>
<keyword evidence="1" id="KW-1133">Transmembrane helix</keyword>
<accession>A0A0P7U8S8</accession>
<evidence type="ECO:0000313" key="3">
    <source>
        <dbReference type="Proteomes" id="UP000034805"/>
    </source>
</evidence>
<name>A0A0P7U8S8_SCLFO</name>